<dbReference type="AlphaFoldDB" id="A0A317VCF6"/>
<reference evidence="1 2" key="1">
    <citation type="submission" date="2016-12" db="EMBL/GenBank/DDBJ databases">
        <title>The genomes of Aspergillus section Nigri reveals drivers in fungal speciation.</title>
        <authorList>
            <consortium name="DOE Joint Genome Institute"/>
            <person name="Vesth T.C."/>
            <person name="Nybo J."/>
            <person name="Theobald S."/>
            <person name="Brandl J."/>
            <person name="Frisvad J.C."/>
            <person name="Nielsen K.F."/>
            <person name="Lyhne E.K."/>
            <person name="Kogle M.E."/>
            <person name="Kuo A."/>
            <person name="Riley R."/>
            <person name="Clum A."/>
            <person name="Nolan M."/>
            <person name="Lipzen A."/>
            <person name="Salamov A."/>
            <person name="Henrissat B."/>
            <person name="Wiebenga A."/>
            <person name="De Vries R.P."/>
            <person name="Grigoriev I.V."/>
            <person name="Mortensen U.H."/>
            <person name="Andersen M.R."/>
            <person name="Baker S.E."/>
        </authorList>
    </citation>
    <scope>NUCLEOTIDE SEQUENCE [LARGE SCALE GENOMIC DNA]</scope>
    <source>
        <strain evidence="1 2">CBS 117.55</strain>
    </source>
</reference>
<name>A0A317VCF6_9EURO</name>
<dbReference type="EMBL" id="MSFL01000029">
    <property type="protein sequence ID" value="PWY70931.1"/>
    <property type="molecule type" value="Genomic_DNA"/>
</dbReference>
<sequence>MSCRSRCVLRYSTKNNRQDEKDRTIKLLSCPDLGPCLSRPLTCLCSCSCSSPCPCPCPYLHLSRYPSFSLHDEYRVWTTNVGRLISCPRRTLRESGKNVSSLSLPLSPIGGGGLVQNGIPTTLKITLGCIHTSSRPWYICDRKYEMPKSTDDVDIPFILKLEVYTSKHCGVIRQTVPCLFVT</sequence>
<comment type="caution">
    <text evidence="1">The sequence shown here is derived from an EMBL/GenBank/DDBJ whole genome shotgun (WGS) entry which is preliminary data.</text>
</comment>
<dbReference type="VEuPathDB" id="FungiDB:BO70DRAFT_124749"/>
<organism evidence="1 2">
    <name type="scientific">Aspergillus heteromorphus CBS 117.55</name>
    <dbReference type="NCBI Taxonomy" id="1448321"/>
    <lineage>
        <taxon>Eukaryota</taxon>
        <taxon>Fungi</taxon>
        <taxon>Dikarya</taxon>
        <taxon>Ascomycota</taxon>
        <taxon>Pezizomycotina</taxon>
        <taxon>Eurotiomycetes</taxon>
        <taxon>Eurotiomycetidae</taxon>
        <taxon>Eurotiales</taxon>
        <taxon>Aspergillaceae</taxon>
        <taxon>Aspergillus</taxon>
        <taxon>Aspergillus subgen. Circumdati</taxon>
    </lineage>
</organism>
<keyword evidence="2" id="KW-1185">Reference proteome</keyword>
<proteinExistence type="predicted"/>
<gene>
    <name evidence="1" type="ORF">BO70DRAFT_124749</name>
</gene>
<accession>A0A317VCF6</accession>
<dbReference type="Proteomes" id="UP000247233">
    <property type="component" value="Unassembled WGS sequence"/>
</dbReference>
<evidence type="ECO:0000313" key="2">
    <source>
        <dbReference type="Proteomes" id="UP000247233"/>
    </source>
</evidence>
<protein>
    <submittedName>
        <fullName evidence="1">Uncharacterized protein</fullName>
    </submittedName>
</protein>
<dbReference type="GeneID" id="37060219"/>
<evidence type="ECO:0000313" key="1">
    <source>
        <dbReference type="EMBL" id="PWY70931.1"/>
    </source>
</evidence>
<dbReference type="RefSeq" id="XP_025396033.1">
    <property type="nucleotide sequence ID" value="XM_025537982.1"/>
</dbReference>